<name>A0A381RSR1_9ZZZZ</name>
<dbReference type="GO" id="GO:0005615">
    <property type="term" value="C:extracellular space"/>
    <property type="evidence" value="ECO:0007669"/>
    <property type="project" value="TreeGrafter"/>
</dbReference>
<dbReference type="InterPro" id="IPR003137">
    <property type="entry name" value="PA_domain"/>
</dbReference>
<dbReference type="AlphaFoldDB" id="A0A381RSR1"/>
<evidence type="ECO:0000256" key="19">
    <source>
        <dbReference type="ARBA" id="ARBA00025833"/>
    </source>
</evidence>
<dbReference type="GO" id="GO:0005794">
    <property type="term" value="C:Golgi apparatus"/>
    <property type="evidence" value="ECO:0007669"/>
    <property type="project" value="UniProtKB-SubCell"/>
</dbReference>
<dbReference type="SUPFAM" id="SSF53187">
    <property type="entry name" value="Zn-dependent exopeptidases"/>
    <property type="match status" value="1"/>
</dbReference>
<dbReference type="Gene3D" id="3.50.30.30">
    <property type="match status" value="1"/>
</dbReference>
<evidence type="ECO:0000256" key="12">
    <source>
        <dbReference type="ARBA" id="ARBA00022824"/>
    </source>
</evidence>
<dbReference type="InterPro" id="IPR007484">
    <property type="entry name" value="Peptidase_M28"/>
</dbReference>
<evidence type="ECO:0000256" key="5">
    <source>
        <dbReference type="ARBA" id="ARBA00014116"/>
    </source>
</evidence>
<dbReference type="GO" id="GO:0006508">
    <property type="term" value="P:proteolysis"/>
    <property type="evidence" value="ECO:0007669"/>
    <property type="project" value="UniProtKB-KW"/>
</dbReference>
<evidence type="ECO:0000256" key="13">
    <source>
        <dbReference type="ARBA" id="ARBA00022833"/>
    </source>
</evidence>
<gene>
    <name evidence="23" type="ORF">METZ01_LOCUS47035</name>
</gene>
<evidence type="ECO:0000256" key="17">
    <source>
        <dbReference type="ARBA" id="ARBA00023180"/>
    </source>
</evidence>
<evidence type="ECO:0000256" key="16">
    <source>
        <dbReference type="ARBA" id="ARBA00023145"/>
    </source>
</evidence>
<keyword evidence="11" id="KW-0378">Hydrolase</keyword>
<dbReference type="GO" id="GO:0070573">
    <property type="term" value="F:metallodipeptidase activity"/>
    <property type="evidence" value="ECO:0007669"/>
    <property type="project" value="InterPro"/>
</dbReference>
<dbReference type="PANTHER" id="PTHR12053:SF3">
    <property type="entry name" value="CARBOXYPEPTIDASE Q"/>
    <property type="match status" value="1"/>
</dbReference>
<keyword evidence="9" id="KW-0479">Metal-binding</keyword>
<keyword evidence="6" id="KW-0964">Secreted</keyword>
<evidence type="ECO:0000256" key="4">
    <source>
        <dbReference type="ARBA" id="ARBA00004613"/>
    </source>
</evidence>
<evidence type="ECO:0000256" key="9">
    <source>
        <dbReference type="ARBA" id="ARBA00022723"/>
    </source>
</evidence>
<reference evidence="23" key="1">
    <citation type="submission" date="2018-05" db="EMBL/GenBank/DDBJ databases">
        <authorList>
            <person name="Lanie J.A."/>
            <person name="Ng W.-L."/>
            <person name="Kazmierczak K.M."/>
            <person name="Andrzejewski T.M."/>
            <person name="Davidsen T.M."/>
            <person name="Wayne K.J."/>
            <person name="Tettelin H."/>
            <person name="Glass J.I."/>
            <person name="Rusch D."/>
            <person name="Podicherti R."/>
            <person name="Tsui H.-C.T."/>
            <person name="Winkler M.E."/>
        </authorList>
    </citation>
    <scope>NUCLEOTIDE SEQUENCE</scope>
</reference>
<evidence type="ECO:0000256" key="8">
    <source>
        <dbReference type="ARBA" id="ARBA00022670"/>
    </source>
</evidence>
<feature type="domain" description="PA" evidence="21">
    <location>
        <begin position="171"/>
        <end position="257"/>
    </location>
</feature>
<accession>A0A381RSR1</accession>
<evidence type="ECO:0000259" key="22">
    <source>
        <dbReference type="Pfam" id="PF04389"/>
    </source>
</evidence>
<dbReference type="GO" id="GO:0046872">
    <property type="term" value="F:metal ion binding"/>
    <property type="evidence" value="ECO:0007669"/>
    <property type="project" value="UniProtKB-KW"/>
</dbReference>
<dbReference type="GO" id="GO:0043171">
    <property type="term" value="P:peptide catabolic process"/>
    <property type="evidence" value="ECO:0007669"/>
    <property type="project" value="TreeGrafter"/>
</dbReference>
<feature type="domain" description="Peptidase M28" evidence="22">
    <location>
        <begin position="285"/>
        <end position="472"/>
    </location>
</feature>
<keyword evidence="10" id="KW-0732">Signal</keyword>
<dbReference type="EMBL" id="UINC01002211">
    <property type="protein sequence ID" value="SUZ94181.1"/>
    <property type="molecule type" value="Genomic_DNA"/>
</dbReference>
<proteinExistence type="predicted"/>
<dbReference type="Pfam" id="PF02225">
    <property type="entry name" value="PA"/>
    <property type="match status" value="1"/>
</dbReference>
<dbReference type="GO" id="GO:0005783">
    <property type="term" value="C:endoplasmic reticulum"/>
    <property type="evidence" value="ECO:0007669"/>
    <property type="project" value="UniProtKB-SubCell"/>
</dbReference>
<dbReference type="PANTHER" id="PTHR12053">
    <property type="entry name" value="PROTEASE FAMILY M28 PLASMA GLUTAMATE CARBOXYPEPTIDASE-RELATED"/>
    <property type="match status" value="1"/>
</dbReference>
<evidence type="ECO:0000256" key="14">
    <source>
        <dbReference type="ARBA" id="ARBA00023034"/>
    </source>
</evidence>
<evidence type="ECO:0000256" key="10">
    <source>
        <dbReference type="ARBA" id="ARBA00022729"/>
    </source>
</evidence>
<keyword evidence="15" id="KW-0482">Metalloprotease</keyword>
<evidence type="ECO:0000256" key="15">
    <source>
        <dbReference type="ARBA" id="ARBA00023049"/>
    </source>
</evidence>
<dbReference type="InterPro" id="IPR039866">
    <property type="entry name" value="CPQ"/>
</dbReference>
<evidence type="ECO:0000256" key="2">
    <source>
        <dbReference type="ARBA" id="ARBA00004371"/>
    </source>
</evidence>
<keyword evidence="7" id="KW-0121">Carboxypeptidase</keyword>
<evidence type="ECO:0000259" key="21">
    <source>
        <dbReference type="Pfam" id="PF02225"/>
    </source>
</evidence>
<keyword evidence="17" id="KW-0325">Glycoprotein</keyword>
<evidence type="ECO:0000256" key="6">
    <source>
        <dbReference type="ARBA" id="ARBA00022525"/>
    </source>
</evidence>
<keyword evidence="12" id="KW-0256">Endoplasmic reticulum</keyword>
<evidence type="ECO:0000256" key="20">
    <source>
        <dbReference type="ARBA" id="ARBA00033328"/>
    </source>
</evidence>
<keyword evidence="13" id="KW-0862">Zinc</keyword>
<dbReference type="FunFam" id="3.50.30.30:FF:000009">
    <property type="entry name" value="Carboxypeptidase Q"/>
    <property type="match status" value="1"/>
</dbReference>
<dbReference type="Pfam" id="PF04389">
    <property type="entry name" value="Peptidase_M28"/>
    <property type="match status" value="1"/>
</dbReference>
<evidence type="ECO:0000256" key="7">
    <source>
        <dbReference type="ARBA" id="ARBA00022645"/>
    </source>
</evidence>
<evidence type="ECO:0000256" key="18">
    <source>
        <dbReference type="ARBA" id="ARBA00023228"/>
    </source>
</evidence>
<dbReference type="GO" id="GO:0004180">
    <property type="term" value="F:carboxypeptidase activity"/>
    <property type="evidence" value="ECO:0007669"/>
    <property type="project" value="UniProtKB-KW"/>
</dbReference>
<protein>
    <recommendedName>
        <fullName evidence="5">Carboxypeptidase Q</fullName>
    </recommendedName>
    <alternativeName>
        <fullName evidence="20">Plasma glutamate carboxypeptidase</fullName>
    </alternativeName>
</protein>
<keyword evidence="16" id="KW-0865">Zymogen</keyword>
<organism evidence="23">
    <name type="scientific">marine metagenome</name>
    <dbReference type="NCBI Taxonomy" id="408172"/>
    <lineage>
        <taxon>unclassified sequences</taxon>
        <taxon>metagenomes</taxon>
        <taxon>ecological metagenomes</taxon>
    </lineage>
</organism>
<comment type="subcellular location">
    <subcellularLocation>
        <location evidence="1">Endoplasmic reticulum</location>
    </subcellularLocation>
    <subcellularLocation>
        <location evidence="3">Golgi apparatus</location>
    </subcellularLocation>
    <subcellularLocation>
        <location evidence="2">Lysosome</location>
    </subcellularLocation>
    <subcellularLocation>
        <location evidence="4">Secreted</location>
    </subcellularLocation>
</comment>
<keyword evidence="18" id="KW-0458">Lysosome</keyword>
<evidence type="ECO:0000256" key="1">
    <source>
        <dbReference type="ARBA" id="ARBA00004240"/>
    </source>
</evidence>
<evidence type="ECO:0000256" key="11">
    <source>
        <dbReference type="ARBA" id="ARBA00022801"/>
    </source>
</evidence>
<evidence type="ECO:0000313" key="23">
    <source>
        <dbReference type="EMBL" id="SUZ94181.1"/>
    </source>
</evidence>
<evidence type="ECO:0000256" key="3">
    <source>
        <dbReference type="ARBA" id="ARBA00004555"/>
    </source>
</evidence>
<dbReference type="Gene3D" id="3.40.630.10">
    <property type="entry name" value="Zn peptidases"/>
    <property type="match status" value="1"/>
</dbReference>
<comment type="subunit">
    <text evidence="19">Homodimer. The monomeric form is inactive while the homodimer is active.</text>
</comment>
<sequence length="487" mass="53120">MEYHAVHSSSDDFCLEATLFTTARQFPLVLIATCFLAVTVHEGSFRASSDTQPSATWLEEYREPASRIIGEALSDTFAYRRLAELGDTFGHRLSGSPQLERAIQWAADQMRIDGLESVRLEPVMVPHWVRGHERVTIVRPEPQDLVMLGLGGSIGTPPEGIEAPTIVVNSFDELDALSQEVEGKIVVYNVPFTNYGQTVRYRTTGASRAARHGAVAALVRSVGPTGFRTPHTGNMGYTERDPKIPVAAITAEDAELLQRLQDKNMPAVVNLMMEAQTLPDAESANVIAEIRGRELPDEFVVIGGHIDSWDVGTGSTDDGGGSIATWDALRIIKRLNLRPRRTLRVVLWTNEENGFRGALAYRDRYREALPNHVMMLESDSGVFEPRGFGFTGSERARTTVTEIASLLQGVGASWIGPNGGGADIGPSVRAANIPAMSLAVDESRYFSIHHTPADTIDKIDPTDLARNVAAIAVMAYVVADMPTRLGK</sequence>
<keyword evidence="8" id="KW-0645">Protease</keyword>
<keyword evidence="14" id="KW-0333">Golgi apparatus</keyword>
<dbReference type="GO" id="GO:0005764">
    <property type="term" value="C:lysosome"/>
    <property type="evidence" value="ECO:0007669"/>
    <property type="project" value="UniProtKB-SubCell"/>
</dbReference>